<dbReference type="SUPFAM" id="SSF51126">
    <property type="entry name" value="Pectin lyase-like"/>
    <property type="match status" value="1"/>
</dbReference>
<dbReference type="PANTHER" id="PTHR22990">
    <property type="entry name" value="F-BOX ONLY PROTEIN"/>
    <property type="match status" value="1"/>
</dbReference>
<feature type="domain" description="Right handed beta helix" evidence="2">
    <location>
        <begin position="94"/>
        <end position="236"/>
    </location>
</feature>
<dbReference type="InterPro" id="IPR051550">
    <property type="entry name" value="SCF-Subunits/Alg-Epimerases"/>
</dbReference>
<evidence type="ECO:0000259" key="2">
    <source>
        <dbReference type="Pfam" id="PF13229"/>
    </source>
</evidence>
<reference evidence="3" key="2">
    <citation type="submission" date="2020-11" db="EMBL/GenBank/DDBJ databases">
        <authorList>
            <person name="Cecchin M."/>
            <person name="Marcolungo L."/>
            <person name="Rossato M."/>
            <person name="Girolomoni L."/>
            <person name="Cosentino E."/>
            <person name="Cuine S."/>
            <person name="Li-Beisson Y."/>
            <person name="Delledonne M."/>
            <person name="Ballottari M."/>
        </authorList>
    </citation>
    <scope>NUCLEOTIDE SEQUENCE</scope>
    <source>
        <strain evidence="3">211/11P</strain>
        <tissue evidence="3">Whole cell</tissue>
    </source>
</reference>
<keyword evidence="1" id="KW-0677">Repeat</keyword>
<accession>A0A9D4TW43</accession>
<evidence type="ECO:0000256" key="1">
    <source>
        <dbReference type="ARBA" id="ARBA00022737"/>
    </source>
</evidence>
<gene>
    <name evidence="3" type="ORF">D9Q98_002258</name>
</gene>
<evidence type="ECO:0000313" key="4">
    <source>
        <dbReference type="Proteomes" id="UP001055712"/>
    </source>
</evidence>
<dbReference type="AlphaFoldDB" id="A0A9D4TW43"/>
<keyword evidence="4" id="KW-1185">Reference proteome</keyword>
<dbReference type="InterPro" id="IPR011050">
    <property type="entry name" value="Pectin_lyase_fold/virulence"/>
</dbReference>
<proteinExistence type="predicted"/>
<sequence length="265" mass="27461">MAAILAIRPALAEADASVLTAATVGPGKQFATISAALANTASGSRIEVYGGRYVERLIITQPVLIAAAPGEVVEVSWHTDKPYQPAIECSGVQGAGAVLVRGLRVRHSSKSVANNYAVRLESCAAVLEDCDISSSSGDGVGIEGGCPQLVNCSMHHNDRHGVAIFGDLLGEGCTAALHQCTLSDNRLSGLLVRDGATPAVTNCAMSGNGEWGMQLQDAGGTYTGNEIAANSKGSVAYALLFDDVDTAQLVMQNTLDRRVMPMGKM</sequence>
<dbReference type="Gene3D" id="2.160.20.10">
    <property type="entry name" value="Single-stranded right-handed beta-helix, Pectin lyase-like"/>
    <property type="match status" value="1"/>
</dbReference>
<dbReference type="PANTHER" id="PTHR22990:SF15">
    <property type="entry name" value="F-BOX ONLY PROTEIN 10"/>
    <property type="match status" value="1"/>
</dbReference>
<comment type="caution">
    <text evidence="3">The sequence shown here is derived from an EMBL/GenBank/DDBJ whole genome shotgun (WGS) entry which is preliminary data.</text>
</comment>
<dbReference type="InterPro" id="IPR012334">
    <property type="entry name" value="Pectin_lyas_fold"/>
</dbReference>
<dbReference type="Pfam" id="PF13229">
    <property type="entry name" value="Beta_helix"/>
    <property type="match status" value="1"/>
</dbReference>
<name>A0A9D4TW43_CHLVU</name>
<dbReference type="InterPro" id="IPR039448">
    <property type="entry name" value="Beta_helix"/>
</dbReference>
<evidence type="ECO:0000313" key="3">
    <source>
        <dbReference type="EMBL" id="KAI3436204.1"/>
    </source>
</evidence>
<dbReference type="EMBL" id="SIDB01000002">
    <property type="protein sequence ID" value="KAI3436204.1"/>
    <property type="molecule type" value="Genomic_DNA"/>
</dbReference>
<dbReference type="GO" id="GO:0006511">
    <property type="term" value="P:ubiquitin-dependent protein catabolic process"/>
    <property type="evidence" value="ECO:0007669"/>
    <property type="project" value="TreeGrafter"/>
</dbReference>
<dbReference type="OrthoDB" id="427974at2759"/>
<organism evidence="3 4">
    <name type="scientific">Chlorella vulgaris</name>
    <name type="common">Green alga</name>
    <dbReference type="NCBI Taxonomy" id="3077"/>
    <lineage>
        <taxon>Eukaryota</taxon>
        <taxon>Viridiplantae</taxon>
        <taxon>Chlorophyta</taxon>
        <taxon>core chlorophytes</taxon>
        <taxon>Trebouxiophyceae</taxon>
        <taxon>Chlorellales</taxon>
        <taxon>Chlorellaceae</taxon>
        <taxon>Chlorella clade</taxon>
        <taxon>Chlorella</taxon>
    </lineage>
</organism>
<reference evidence="3" key="1">
    <citation type="journal article" date="2019" name="Plant J.">
        <title>Chlorella vulgaris genome assembly and annotation reveals the molecular basis for metabolic acclimation to high light conditions.</title>
        <authorList>
            <person name="Cecchin M."/>
            <person name="Marcolungo L."/>
            <person name="Rossato M."/>
            <person name="Girolomoni L."/>
            <person name="Cosentino E."/>
            <person name="Cuine S."/>
            <person name="Li-Beisson Y."/>
            <person name="Delledonne M."/>
            <person name="Ballottari M."/>
        </authorList>
    </citation>
    <scope>NUCLEOTIDE SEQUENCE</scope>
    <source>
        <strain evidence="3">211/11P</strain>
    </source>
</reference>
<protein>
    <recommendedName>
        <fullName evidence="2">Right handed beta helix domain-containing protein</fullName>
    </recommendedName>
</protein>
<dbReference type="Proteomes" id="UP001055712">
    <property type="component" value="Unassembled WGS sequence"/>
</dbReference>